<evidence type="ECO:0000313" key="15">
    <source>
        <dbReference type="Proteomes" id="UP000005384"/>
    </source>
</evidence>
<dbReference type="PANTHER" id="PTHR43837">
    <property type="entry name" value="RIBOSOMAL PROTEIN S12 METHYLTHIOTRANSFERASE RIMO"/>
    <property type="match status" value="1"/>
</dbReference>
<dbReference type="InterPro" id="IPR058240">
    <property type="entry name" value="rSAM_sf"/>
</dbReference>
<gene>
    <name evidence="10" type="primary">rimO</name>
    <name evidence="14" type="ORF">HMPREF9473_02458</name>
</gene>
<dbReference type="GO" id="GO:0005840">
    <property type="term" value="C:ribosome"/>
    <property type="evidence" value="ECO:0007669"/>
    <property type="project" value="UniProtKB-KW"/>
</dbReference>
<dbReference type="OrthoDB" id="9805215at2"/>
<comment type="similarity">
    <text evidence="10">Belongs to the methylthiotransferase family. RimO subfamily.</text>
</comment>
<accession>G5IG30</accession>
<dbReference type="GO" id="GO:0035599">
    <property type="term" value="F:aspartic acid methylthiotransferase activity"/>
    <property type="evidence" value="ECO:0007669"/>
    <property type="project" value="TreeGrafter"/>
</dbReference>
<keyword evidence="8 10" id="KW-0411">Iron-sulfur</keyword>
<feature type="domain" description="MTTase N-terminal" evidence="12">
    <location>
        <begin position="1"/>
        <end position="117"/>
    </location>
</feature>
<dbReference type="GO" id="GO:0035597">
    <property type="term" value="F:tRNA-2-methylthio-N(6)-dimethylallyladenosine(37) synthase activity"/>
    <property type="evidence" value="ECO:0007669"/>
    <property type="project" value="UniProtKB-EC"/>
</dbReference>
<feature type="binding site" evidence="10">
    <location>
        <position position="10"/>
    </location>
    <ligand>
        <name>[4Fe-4S] cluster</name>
        <dbReference type="ChEBI" id="CHEBI:49883"/>
        <label>1</label>
    </ligand>
</feature>
<dbReference type="SMART" id="SM00729">
    <property type="entry name" value="Elp3"/>
    <property type="match status" value="1"/>
</dbReference>
<dbReference type="GO" id="GO:0005829">
    <property type="term" value="C:cytosol"/>
    <property type="evidence" value="ECO:0007669"/>
    <property type="project" value="TreeGrafter"/>
</dbReference>
<dbReference type="HAMAP" id="MF_01865">
    <property type="entry name" value="MTTase_RimO"/>
    <property type="match status" value="1"/>
</dbReference>
<dbReference type="InterPro" id="IPR020612">
    <property type="entry name" value="Methylthiotransferase_CS"/>
</dbReference>
<evidence type="ECO:0000256" key="4">
    <source>
        <dbReference type="ARBA" id="ARBA00022679"/>
    </source>
</evidence>
<dbReference type="PROSITE" id="PS51918">
    <property type="entry name" value="RADICAL_SAM"/>
    <property type="match status" value="1"/>
</dbReference>
<dbReference type="SFLD" id="SFLDF00274">
    <property type="entry name" value="ribosomal_protein_S12_methylth"/>
    <property type="match status" value="1"/>
</dbReference>
<dbReference type="Pfam" id="PF04055">
    <property type="entry name" value="Radical_SAM"/>
    <property type="match status" value="1"/>
</dbReference>
<dbReference type="FunFam" id="3.80.30.20:FF:000001">
    <property type="entry name" value="tRNA-2-methylthio-N(6)-dimethylallyladenosine synthase 2"/>
    <property type="match status" value="1"/>
</dbReference>
<keyword evidence="3 10" id="KW-0963">Cytoplasm</keyword>
<dbReference type="GO" id="GO:0046872">
    <property type="term" value="F:metal ion binding"/>
    <property type="evidence" value="ECO:0007669"/>
    <property type="project" value="UniProtKB-KW"/>
</dbReference>
<dbReference type="NCBIfam" id="TIGR00089">
    <property type="entry name" value="MiaB/RimO family radical SAM methylthiotransferase"/>
    <property type="match status" value="1"/>
</dbReference>
<evidence type="ECO:0000256" key="2">
    <source>
        <dbReference type="ARBA" id="ARBA00022485"/>
    </source>
</evidence>
<protein>
    <recommendedName>
        <fullName evidence="10">Ribosomal protein uS12 methylthiotransferase RimO</fullName>
        <shortName evidence="10">uS12 MTTase</shortName>
        <shortName evidence="10">uS12 methylthiotransferase</shortName>
        <ecNumber evidence="10">2.8.4.4</ecNumber>
    </recommendedName>
    <alternativeName>
        <fullName evidence="10">Ribosomal protein uS12 (aspartate-C(3))-methylthiotransferase</fullName>
    </alternativeName>
    <alternativeName>
        <fullName evidence="10">Ribosome maturation factor RimO</fullName>
    </alternativeName>
</protein>
<dbReference type="EMBL" id="ADLN01000054">
    <property type="protein sequence ID" value="EHI59552.1"/>
    <property type="molecule type" value="Genomic_DNA"/>
</dbReference>
<dbReference type="FunFam" id="3.40.50.12160:FF:000003">
    <property type="entry name" value="CDK5 regulatory subunit-associated protein 1"/>
    <property type="match status" value="1"/>
</dbReference>
<dbReference type="SUPFAM" id="SSF102114">
    <property type="entry name" value="Radical SAM enzymes"/>
    <property type="match status" value="1"/>
</dbReference>
<keyword evidence="14" id="KW-0687">Ribonucleoprotein</keyword>
<keyword evidence="4 10" id="KW-0808">Transferase</keyword>
<dbReference type="PROSITE" id="PS01278">
    <property type="entry name" value="MTTASE_RADICAL"/>
    <property type="match status" value="1"/>
</dbReference>
<reference evidence="14 15" key="1">
    <citation type="submission" date="2011-08" db="EMBL/GenBank/DDBJ databases">
        <title>The Genome Sequence of Clostridium hathewayi WAL-18680.</title>
        <authorList>
            <consortium name="The Broad Institute Genome Sequencing Platform"/>
            <person name="Earl A."/>
            <person name="Ward D."/>
            <person name="Feldgarden M."/>
            <person name="Gevers D."/>
            <person name="Finegold S.M."/>
            <person name="Summanen P.H."/>
            <person name="Molitoris D.R."/>
            <person name="Song M."/>
            <person name="Daigneault M."/>
            <person name="Allen-Vercoe E."/>
            <person name="Young S.K."/>
            <person name="Zeng Q."/>
            <person name="Gargeya S."/>
            <person name="Fitzgerald M."/>
            <person name="Haas B."/>
            <person name="Abouelleil A."/>
            <person name="Alvarado L."/>
            <person name="Arachchi H.M."/>
            <person name="Berlin A."/>
            <person name="Brown A."/>
            <person name="Chapman S.B."/>
            <person name="Chen Z."/>
            <person name="Dunbar C."/>
            <person name="Freedman E."/>
            <person name="Gearin G."/>
            <person name="Gellesch M."/>
            <person name="Goldberg J."/>
            <person name="Griggs A."/>
            <person name="Gujja S."/>
            <person name="Heiman D."/>
            <person name="Howarth C."/>
            <person name="Larson L."/>
            <person name="Lui A."/>
            <person name="MacDonald P.J.P."/>
            <person name="Montmayeur A."/>
            <person name="Murphy C."/>
            <person name="Neiman D."/>
            <person name="Pearson M."/>
            <person name="Priest M."/>
            <person name="Roberts A."/>
            <person name="Saif S."/>
            <person name="Shea T."/>
            <person name="Shenoy N."/>
            <person name="Sisk P."/>
            <person name="Stolte C."/>
            <person name="Sykes S."/>
            <person name="Wortman J."/>
            <person name="Nusbaum C."/>
            <person name="Birren B."/>
        </authorList>
    </citation>
    <scope>NUCLEOTIDE SEQUENCE [LARGE SCALE GENOMIC DNA]</scope>
    <source>
        <strain evidence="14 15">WAL-18680</strain>
    </source>
</reference>
<dbReference type="Gene3D" id="3.80.30.20">
    <property type="entry name" value="tm_1862 like domain"/>
    <property type="match status" value="1"/>
</dbReference>
<keyword evidence="14" id="KW-0689">Ribosomal protein</keyword>
<dbReference type="InterPro" id="IPR005840">
    <property type="entry name" value="Ribosomal_uS12_MeSTrfase_RimO"/>
</dbReference>
<dbReference type="InterPro" id="IPR023404">
    <property type="entry name" value="rSAM_horseshoe"/>
</dbReference>
<dbReference type="EC" id="2.8.4.4" evidence="10"/>
<evidence type="ECO:0000256" key="9">
    <source>
        <dbReference type="ARBA" id="ARBA00051425"/>
    </source>
</evidence>
<evidence type="ECO:0000256" key="1">
    <source>
        <dbReference type="ARBA" id="ARBA00003234"/>
    </source>
</evidence>
<comment type="catalytic activity">
    <reaction evidence="9">
        <text>N(6)-dimethylallyladenosine(37) in tRNA + (sulfur carrier)-SH + AH2 + 2 S-adenosyl-L-methionine = 2-methylsulfanyl-N(6)-dimethylallyladenosine(37) in tRNA + (sulfur carrier)-H + 5'-deoxyadenosine + L-methionine + A + S-adenosyl-L-homocysteine + 2 H(+)</text>
        <dbReference type="Rhea" id="RHEA:37067"/>
        <dbReference type="Rhea" id="RHEA-COMP:10375"/>
        <dbReference type="Rhea" id="RHEA-COMP:10376"/>
        <dbReference type="Rhea" id="RHEA-COMP:14737"/>
        <dbReference type="Rhea" id="RHEA-COMP:14739"/>
        <dbReference type="ChEBI" id="CHEBI:13193"/>
        <dbReference type="ChEBI" id="CHEBI:15378"/>
        <dbReference type="ChEBI" id="CHEBI:17319"/>
        <dbReference type="ChEBI" id="CHEBI:17499"/>
        <dbReference type="ChEBI" id="CHEBI:29917"/>
        <dbReference type="ChEBI" id="CHEBI:57844"/>
        <dbReference type="ChEBI" id="CHEBI:57856"/>
        <dbReference type="ChEBI" id="CHEBI:59789"/>
        <dbReference type="ChEBI" id="CHEBI:64428"/>
        <dbReference type="ChEBI" id="CHEBI:74415"/>
        <dbReference type="ChEBI" id="CHEBI:74417"/>
        <dbReference type="EC" id="2.8.4.3"/>
    </reaction>
</comment>
<evidence type="ECO:0000256" key="7">
    <source>
        <dbReference type="ARBA" id="ARBA00023004"/>
    </source>
</evidence>
<proteinExistence type="inferred from homology"/>
<dbReference type="PROSITE" id="PS51449">
    <property type="entry name" value="MTTASE_N"/>
    <property type="match status" value="1"/>
</dbReference>
<dbReference type="AlphaFoldDB" id="G5IG30"/>
<dbReference type="InterPro" id="IPR006638">
    <property type="entry name" value="Elp3/MiaA/NifB-like_rSAM"/>
</dbReference>
<evidence type="ECO:0000256" key="8">
    <source>
        <dbReference type="ARBA" id="ARBA00023014"/>
    </source>
</evidence>
<dbReference type="SFLD" id="SFLDS00029">
    <property type="entry name" value="Radical_SAM"/>
    <property type="match status" value="1"/>
</dbReference>
<dbReference type="SFLD" id="SFLDG01061">
    <property type="entry name" value="methylthiotransferase"/>
    <property type="match status" value="1"/>
</dbReference>
<comment type="function">
    <text evidence="10">Catalyzes the methylthiolation of an aspartic acid residue of ribosomal protein uS12.</text>
</comment>
<feature type="domain" description="Radical SAM core" evidence="13">
    <location>
        <begin position="140"/>
        <end position="370"/>
    </location>
</feature>
<evidence type="ECO:0000259" key="12">
    <source>
        <dbReference type="PROSITE" id="PS51449"/>
    </source>
</evidence>
<evidence type="ECO:0000313" key="14">
    <source>
        <dbReference type="EMBL" id="EHI59552.1"/>
    </source>
</evidence>
<keyword evidence="15" id="KW-1185">Reference proteome</keyword>
<dbReference type="Proteomes" id="UP000005384">
    <property type="component" value="Unassembled WGS sequence"/>
</dbReference>
<dbReference type="Pfam" id="PF00919">
    <property type="entry name" value="UPF0004"/>
    <property type="match status" value="1"/>
</dbReference>
<evidence type="ECO:0000259" key="13">
    <source>
        <dbReference type="PROSITE" id="PS51918"/>
    </source>
</evidence>
<sequence>MKLLCISLGCDKNLVDTEMMLGLLNKDGYTFTDDEQEADVIVINTCCFINDAKEESVNTILEMAELKKTGQCKALIVTGCLAQRYKQEIIDEIPEVDGILGTSTYDEISNVLKEALGGQHISRFHDLDALPEVDAERVITTGGYYAFLKIAEGCDKHCTYCIIPSLRGNYRSVPIERILKEAESLAKKGVKELILVAQETTLYGVDLYGEKTLPKLLRELCKISGIQWIRIQYCYPEEITDELIQTIKEEEKICNYLDIPIQHASDKILRRMGRRTNQAQLKEMIAKLRREIPDLALRTTLISGFPGETDEDHETLMAFVDEMEFERLGVFAYSAEEDTPAAEFEDQVPEELKEERRDEIMELQQEIAFEHSDDMVGRVLDVLIEGKVADEPAYVGRTYMDAPNVDGFIFINTDTELMSGDFVRAKVTGALEYDLIGEMCE</sequence>
<dbReference type="RefSeq" id="WP_006780438.1">
    <property type="nucleotide sequence ID" value="NZ_CP040506.1"/>
</dbReference>
<evidence type="ECO:0000259" key="11">
    <source>
        <dbReference type="PROSITE" id="PS50926"/>
    </source>
</evidence>
<comment type="cofactor">
    <cofactor evidence="10">
        <name>[4Fe-4S] cluster</name>
        <dbReference type="ChEBI" id="CHEBI:49883"/>
    </cofactor>
    <text evidence="10">Binds 2 [4Fe-4S] clusters. One cluster is coordinated with 3 cysteines and an exchangeable S-adenosyl-L-methionine.</text>
</comment>
<dbReference type="InterPro" id="IPR002792">
    <property type="entry name" value="TRAM_dom"/>
</dbReference>
<comment type="catalytic activity">
    <reaction evidence="10">
        <text>L-aspartate(89)-[ribosomal protein uS12]-hydrogen + (sulfur carrier)-SH + AH2 + 2 S-adenosyl-L-methionine = 3-methylsulfanyl-L-aspartate(89)-[ribosomal protein uS12]-hydrogen + (sulfur carrier)-H + 5'-deoxyadenosine + L-methionine + A + S-adenosyl-L-homocysteine + 2 H(+)</text>
        <dbReference type="Rhea" id="RHEA:37087"/>
        <dbReference type="Rhea" id="RHEA-COMP:10460"/>
        <dbReference type="Rhea" id="RHEA-COMP:10461"/>
        <dbReference type="Rhea" id="RHEA-COMP:14737"/>
        <dbReference type="Rhea" id="RHEA-COMP:14739"/>
        <dbReference type="ChEBI" id="CHEBI:13193"/>
        <dbReference type="ChEBI" id="CHEBI:15378"/>
        <dbReference type="ChEBI" id="CHEBI:17319"/>
        <dbReference type="ChEBI" id="CHEBI:17499"/>
        <dbReference type="ChEBI" id="CHEBI:29917"/>
        <dbReference type="ChEBI" id="CHEBI:29961"/>
        <dbReference type="ChEBI" id="CHEBI:57844"/>
        <dbReference type="ChEBI" id="CHEBI:57856"/>
        <dbReference type="ChEBI" id="CHEBI:59789"/>
        <dbReference type="ChEBI" id="CHEBI:64428"/>
        <dbReference type="ChEBI" id="CHEBI:73599"/>
        <dbReference type="EC" id="2.8.4.4"/>
    </reaction>
</comment>
<dbReference type="HOGENOM" id="CLU_018697_0_1_9"/>
<dbReference type="InterPro" id="IPR012340">
    <property type="entry name" value="NA-bd_OB-fold"/>
</dbReference>
<feature type="binding site" evidence="10">
    <location>
        <position position="80"/>
    </location>
    <ligand>
        <name>[4Fe-4S] cluster</name>
        <dbReference type="ChEBI" id="CHEBI:49883"/>
        <label>1</label>
    </ligand>
</feature>
<keyword evidence="5 10" id="KW-0949">S-adenosyl-L-methionine</keyword>
<evidence type="ECO:0000256" key="5">
    <source>
        <dbReference type="ARBA" id="ARBA00022691"/>
    </source>
</evidence>
<dbReference type="InterPro" id="IPR005839">
    <property type="entry name" value="Methylthiotransferase"/>
</dbReference>
<dbReference type="Gene3D" id="2.40.50.140">
    <property type="entry name" value="Nucleic acid-binding proteins"/>
    <property type="match status" value="1"/>
</dbReference>
<dbReference type="PATRIC" id="fig|742737.3.peg.2477"/>
<dbReference type="GO" id="GO:0051539">
    <property type="term" value="F:4 iron, 4 sulfur cluster binding"/>
    <property type="evidence" value="ECO:0007669"/>
    <property type="project" value="UniProtKB-UniRule"/>
</dbReference>
<dbReference type="InterPro" id="IPR013848">
    <property type="entry name" value="Methylthiotransferase_N"/>
</dbReference>
<evidence type="ECO:0000256" key="3">
    <source>
        <dbReference type="ARBA" id="ARBA00022490"/>
    </source>
</evidence>
<comment type="subcellular location">
    <subcellularLocation>
        <location evidence="10">Cytoplasm</location>
    </subcellularLocation>
</comment>
<name>G5IG30_9FIRM</name>
<dbReference type="NCBIfam" id="TIGR01125">
    <property type="entry name" value="30S ribosomal protein S12 methylthiotransferase RimO"/>
    <property type="match status" value="1"/>
</dbReference>
<dbReference type="CDD" id="cd01335">
    <property type="entry name" value="Radical_SAM"/>
    <property type="match status" value="1"/>
</dbReference>
<feature type="binding site" evidence="10">
    <location>
        <position position="158"/>
    </location>
    <ligand>
        <name>[4Fe-4S] cluster</name>
        <dbReference type="ChEBI" id="CHEBI:49883"/>
        <label>2</label>
        <note>4Fe-4S-S-AdoMet</note>
    </ligand>
</feature>
<evidence type="ECO:0000256" key="6">
    <source>
        <dbReference type="ARBA" id="ARBA00022723"/>
    </source>
</evidence>
<keyword evidence="2 10" id="KW-0004">4Fe-4S</keyword>
<comment type="function">
    <text evidence="1">Catalyzes the methylthiolation of N6-(dimethylallyl)adenosine (i(6)A), leading to the formation of 2-methylthio-N6-(dimethylallyl)adenosine (ms(2)i(6)A) at position 37 in tRNAs that read codons beginning with uridine.</text>
</comment>
<keyword evidence="7 10" id="KW-0408">Iron</keyword>
<dbReference type="InterPro" id="IPR007197">
    <property type="entry name" value="rSAM"/>
</dbReference>
<evidence type="ECO:0000256" key="10">
    <source>
        <dbReference type="HAMAP-Rule" id="MF_01865"/>
    </source>
</evidence>
<dbReference type="Gene3D" id="3.40.50.12160">
    <property type="entry name" value="Methylthiotransferase, N-terminal domain"/>
    <property type="match status" value="1"/>
</dbReference>
<organism evidence="14 15">
    <name type="scientific">Hungatella hathewayi WAL-18680</name>
    <dbReference type="NCBI Taxonomy" id="742737"/>
    <lineage>
        <taxon>Bacteria</taxon>
        <taxon>Bacillati</taxon>
        <taxon>Bacillota</taxon>
        <taxon>Clostridia</taxon>
        <taxon>Lachnospirales</taxon>
        <taxon>Lachnospiraceae</taxon>
        <taxon>Hungatella</taxon>
    </lineage>
</organism>
<dbReference type="PROSITE" id="PS50926">
    <property type="entry name" value="TRAM"/>
    <property type="match status" value="1"/>
</dbReference>
<dbReference type="SFLD" id="SFLDG01082">
    <property type="entry name" value="B12-binding_domain_containing"/>
    <property type="match status" value="1"/>
</dbReference>
<dbReference type="PANTHER" id="PTHR43837:SF1">
    <property type="entry name" value="RIBOSOMAL PROTEIN US12 METHYLTHIOTRANSFERASE RIMO"/>
    <property type="match status" value="1"/>
</dbReference>
<keyword evidence="6 10" id="KW-0479">Metal-binding</keyword>
<feature type="binding site" evidence="10">
    <location>
        <position position="46"/>
    </location>
    <ligand>
        <name>[4Fe-4S] cluster</name>
        <dbReference type="ChEBI" id="CHEBI:49883"/>
        <label>1</label>
    </ligand>
</feature>
<comment type="caution">
    <text evidence="14">The sequence shown here is derived from an EMBL/GenBank/DDBJ whole genome shotgun (WGS) entry which is preliminary data.</text>
</comment>
<dbReference type="Pfam" id="PF18693">
    <property type="entry name" value="TRAM_2"/>
    <property type="match status" value="1"/>
</dbReference>
<dbReference type="GO" id="GO:0103039">
    <property type="term" value="F:protein methylthiotransferase activity"/>
    <property type="evidence" value="ECO:0007669"/>
    <property type="project" value="UniProtKB-EC"/>
</dbReference>
<feature type="domain" description="TRAM" evidence="11">
    <location>
        <begin position="373"/>
        <end position="441"/>
    </location>
</feature>
<dbReference type="InterPro" id="IPR038135">
    <property type="entry name" value="Methylthiotransferase_N_sf"/>
</dbReference>
<feature type="binding site" evidence="10">
    <location>
        <position position="161"/>
    </location>
    <ligand>
        <name>[4Fe-4S] cluster</name>
        <dbReference type="ChEBI" id="CHEBI:49883"/>
        <label>2</label>
        <note>4Fe-4S-S-AdoMet</note>
    </ligand>
</feature>
<feature type="binding site" evidence="10">
    <location>
        <position position="154"/>
    </location>
    <ligand>
        <name>[4Fe-4S] cluster</name>
        <dbReference type="ChEBI" id="CHEBI:49883"/>
        <label>2</label>
        <note>4Fe-4S-S-AdoMet</note>
    </ligand>
</feature>